<dbReference type="Pfam" id="PF09335">
    <property type="entry name" value="VTT_dom"/>
    <property type="match status" value="1"/>
</dbReference>
<name>A0A845BGA7_9PROT</name>
<proteinExistence type="predicted"/>
<dbReference type="PANTHER" id="PTHR42709:SF4">
    <property type="entry name" value="INNER MEMBRANE PROTEIN YQAA"/>
    <property type="match status" value="1"/>
</dbReference>
<comment type="caution">
    <text evidence="3">The sequence shown here is derived from an EMBL/GenBank/DDBJ whole genome shotgun (WGS) entry which is preliminary data.</text>
</comment>
<keyword evidence="1" id="KW-0812">Transmembrane</keyword>
<dbReference type="OrthoDB" id="9814483at2"/>
<dbReference type="EMBL" id="SNVJ01000017">
    <property type="protein sequence ID" value="MXP65074.1"/>
    <property type="molecule type" value="Genomic_DNA"/>
</dbReference>
<evidence type="ECO:0000256" key="1">
    <source>
        <dbReference type="SAM" id="Phobius"/>
    </source>
</evidence>
<organism evidence="3 4">
    <name type="scientific">Teichococcus coralli</name>
    <dbReference type="NCBI Taxonomy" id="2545983"/>
    <lineage>
        <taxon>Bacteria</taxon>
        <taxon>Pseudomonadati</taxon>
        <taxon>Pseudomonadota</taxon>
        <taxon>Alphaproteobacteria</taxon>
        <taxon>Acetobacterales</taxon>
        <taxon>Roseomonadaceae</taxon>
        <taxon>Roseomonas</taxon>
    </lineage>
</organism>
<protein>
    <submittedName>
        <fullName evidence="3">DedA family protein</fullName>
    </submittedName>
</protein>
<sequence>MPELAVYAGLFGLAFVAATILPAQSEAALAGLLLAGTYSPVLLLVAASLGNTAGSALNWGLGRGIERFRGRRWFPVRPAALERAQGWYRRHGKWSLLLSWLPIVGDPLTLVAGVMREPFLPFLLLVALAKSGRYLVIALLVLGWAEAG</sequence>
<gene>
    <name evidence="3" type="ORF">E0493_17140</name>
</gene>
<feature type="transmembrane region" description="Helical" evidence="1">
    <location>
        <begin position="37"/>
        <end position="61"/>
    </location>
</feature>
<feature type="transmembrane region" description="Helical" evidence="1">
    <location>
        <begin position="121"/>
        <end position="145"/>
    </location>
</feature>
<dbReference type="Proteomes" id="UP000460715">
    <property type="component" value="Unassembled WGS sequence"/>
</dbReference>
<accession>A0A845BGA7</accession>
<feature type="transmembrane region" description="Helical" evidence="1">
    <location>
        <begin position="94"/>
        <end position="115"/>
    </location>
</feature>
<dbReference type="PANTHER" id="PTHR42709">
    <property type="entry name" value="ALKALINE PHOSPHATASE LIKE PROTEIN"/>
    <property type="match status" value="1"/>
</dbReference>
<dbReference type="InterPro" id="IPR051311">
    <property type="entry name" value="DedA_domain"/>
</dbReference>
<reference evidence="3 4" key="1">
    <citation type="submission" date="2019-03" db="EMBL/GenBank/DDBJ databases">
        <title>Roseomonas sp. a novel Roseomonas species isolated from Sea whip Gorgonian.</title>
        <authorList>
            <person name="Li F."/>
            <person name="Pan X."/>
            <person name="Huang S."/>
            <person name="Li Z."/>
            <person name="Meng B."/>
        </authorList>
    </citation>
    <scope>NUCLEOTIDE SEQUENCE [LARGE SCALE GENOMIC DNA]</scope>
    <source>
        <strain evidence="3 4">M0104</strain>
    </source>
</reference>
<keyword evidence="1" id="KW-1133">Transmembrane helix</keyword>
<keyword evidence="4" id="KW-1185">Reference proteome</keyword>
<evidence type="ECO:0000313" key="4">
    <source>
        <dbReference type="Proteomes" id="UP000460715"/>
    </source>
</evidence>
<dbReference type="RefSeq" id="WP_160938481.1">
    <property type="nucleotide sequence ID" value="NZ_SNVJ01000017.1"/>
</dbReference>
<dbReference type="AlphaFoldDB" id="A0A845BGA7"/>
<evidence type="ECO:0000313" key="3">
    <source>
        <dbReference type="EMBL" id="MXP65074.1"/>
    </source>
</evidence>
<evidence type="ECO:0000259" key="2">
    <source>
        <dbReference type="Pfam" id="PF09335"/>
    </source>
</evidence>
<feature type="domain" description="VTT" evidence="2">
    <location>
        <begin position="29"/>
        <end position="140"/>
    </location>
</feature>
<keyword evidence="1" id="KW-0472">Membrane</keyword>
<dbReference type="InterPro" id="IPR032816">
    <property type="entry name" value="VTT_dom"/>
</dbReference>